<dbReference type="Gene3D" id="3.40.50.1980">
    <property type="entry name" value="Nitrogenase molybdenum iron protein domain"/>
    <property type="match status" value="2"/>
</dbReference>
<evidence type="ECO:0000256" key="1">
    <source>
        <dbReference type="SAM" id="MobiDB-lite"/>
    </source>
</evidence>
<evidence type="ECO:0000313" key="3">
    <source>
        <dbReference type="EMBL" id="ARJ68788.1"/>
    </source>
</evidence>
<dbReference type="InterPro" id="IPR002491">
    <property type="entry name" value="ABC_transptr_periplasmic_BD"/>
</dbReference>
<dbReference type="SUPFAM" id="SSF53807">
    <property type="entry name" value="Helical backbone' metal receptor"/>
    <property type="match status" value="1"/>
</dbReference>
<dbReference type="KEGG" id="pcon:B0A89_03215"/>
<dbReference type="InterPro" id="IPR050902">
    <property type="entry name" value="ABC_Transporter_SBP"/>
</dbReference>
<dbReference type="EMBL" id="CP020612">
    <property type="protein sequence ID" value="ARJ68788.1"/>
    <property type="molecule type" value="Genomic_DNA"/>
</dbReference>
<sequence length="304" mass="31111">MVAGRAARRRPALARVTAAALALAALAPAALLAGGPARVVSMNLCTDELALLLAAPGQLVSVSALARDPRLSAVADRAAAFPVNHGHAEEVFLLHPDLVLAGSFGGPPVAMLQRLGVPVMTLDPPRSIEDVRQAMLAVGAALGRQQAAAAMLSDFDARLARLSRPPAARAPAPDAPSPDAPSPDALPPDGPVAASWGANGYTAGADTLPGDLMRAAGFSPLAERLGMTGSGSIPLEMLVLAQPALIVTGTRYPRASRAEEIAVHPVLERMRARRLAVPDAEWTCAVPQVADALGRLAGAAKEAR</sequence>
<reference evidence="3 4" key="1">
    <citation type="submission" date="2017-03" db="EMBL/GenBank/DDBJ databases">
        <title>Genome sequence of Paracoccus contaminans isolated from a water microcosm.</title>
        <authorList>
            <person name="Aurass P."/>
            <person name="Karste S."/>
            <person name="Trost E."/>
            <person name="Glaeser S.P."/>
            <person name="Kaempfer P."/>
            <person name="Flieger A."/>
        </authorList>
    </citation>
    <scope>NUCLEOTIDE SEQUENCE [LARGE SCALE GENOMIC DNA]</scope>
    <source>
        <strain evidence="4">RKI 16-01929T\LMG 29738T\CCM 8701T\CIP 111112T</strain>
    </source>
</reference>
<dbReference type="CDD" id="cd00636">
    <property type="entry name" value="TroA-like"/>
    <property type="match status" value="1"/>
</dbReference>
<evidence type="ECO:0000259" key="2">
    <source>
        <dbReference type="PROSITE" id="PS50983"/>
    </source>
</evidence>
<evidence type="ECO:0000313" key="4">
    <source>
        <dbReference type="Proteomes" id="UP000193017"/>
    </source>
</evidence>
<dbReference type="Pfam" id="PF01497">
    <property type="entry name" value="Peripla_BP_2"/>
    <property type="match status" value="1"/>
</dbReference>
<dbReference type="PANTHER" id="PTHR30535">
    <property type="entry name" value="VITAMIN B12-BINDING PROTEIN"/>
    <property type="match status" value="1"/>
</dbReference>
<dbReference type="Proteomes" id="UP000193017">
    <property type="component" value="Chromosome"/>
</dbReference>
<accession>A0A1W6CV87</accession>
<dbReference type="STRING" id="1945662.B0A89_03215"/>
<dbReference type="PANTHER" id="PTHR30535:SF34">
    <property type="entry name" value="MOLYBDATE-BINDING PROTEIN MOLA"/>
    <property type="match status" value="1"/>
</dbReference>
<feature type="compositionally biased region" description="Pro residues" evidence="1">
    <location>
        <begin position="173"/>
        <end position="190"/>
    </location>
</feature>
<proteinExistence type="predicted"/>
<dbReference type="AlphaFoldDB" id="A0A1W6CV87"/>
<gene>
    <name evidence="3" type="ORF">B0A89_03215</name>
</gene>
<organism evidence="3 4">
    <name type="scientific">Paracoccus contaminans</name>
    <dbReference type="NCBI Taxonomy" id="1945662"/>
    <lineage>
        <taxon>Bacteria</taxon>
        <taxon>Pseudomonadati</taxon>
        <taxon>Pseudomonadota</taxon>
        <taxon>Alphaproteobacteria</taxon>
        <taxon>Rhodobacterales</taxon>
        <taxon>Paracoccaceae</taxon>
        <taxon>Paracoccus</taxon>
    </lineage>
</organism>
<feature type="region of interest" description="Disordered" evidence="1">
    <location>
        <begin position="164"/>
        <end position="193"/>
    </location>
</feature>
<name>A0A1W6CV87_9RHOB</name>
<keyword evidence="4" id="KW-1185">Reference proteome</keyword>
<dbReference type="PROSITE" id="PS50983">
    <property type="entry name" value="FE_B12_PBP"/>
    <property type="match status" value="1"/>
</dbReference>
<protein>
    <recommendedName>
        <fullName evidence="2">Fe/B12 periplasmic-binding domain-containing protein</fullName>
    </recommendedName>
</protein>
<dbReference type="GO" id="GO:0071281">
    <property type="term" value="P:cellular response to iron ion"/>
    <property type="evidence" value="ECO:0007669"/>
    <property type="project" value="TreeGrafter"/>
</dbReference>
<feature type="domain" description="Fe/B12 periplasmic-binding" evidence="2">
    <location>
        <begin position="38"/>
        <end position="304"/>
    </location>
</feature>